<proteinExistence type="inferred from homology"/>
<dbReference type="PANTHER" id="PTHR20861">
    <property type="entry name" value="HOMOSERINE/4-DIPHOSPHOCYTIDYL-2-C-METHYL-D-ERYTHRITOL KINASE"/>
    <property type="match status" value="1"/>
</dbReference>
<organism evidence="5">
    <name type="scientific">Thermosphaera aggregans</name>
    <dbReference type="NCBI Taxonomy" id="54254"/>
    <lineage>
        <taxon>Archaea</taxon>
        <taxon>Thermoproteota</taxon>
        <taxon>Thermoprotei</taxon>
        <taxon>Desulfurococcales</taxon>
        <taxon>Desulfurococcaceae</taxon>
        <taxon>Thermosphaera</taxon>
    </lineage>
</organism>
<protein>
    <recommendedName>
        <fullName evidence="2">Beta-ribofuranosylaminobenzene 5'-phosphate synthase</fullName>
        <shortName evidence="2">Beta-RFA-P synthase</shortName>
        <ecNumber evidence="2">2.4.2.54</ecNumber>
    </recommendedName>
</protein>
<dbReference type="GO" id="GO:0043793">
    <property type="term" value="F:beta-ribofuranosylaminobenzene 5'-phosphate synthase activity"/>
    <property type="evidence" value="ECO:0007669"/>
    <property type="project" value="UniProtKB-EC"/>
</dbReference>
<comment type="similarity">
    <text evidence="2">Belongs to the beta-RFA-P synthase family.</text>
</comment>
<reference evidence="5" key="1">
    <citation type="journal article" date="2020" name="mSystems">
        <title>Genome- and Community-Level Interaction Insights into Carbon Utilization and Element Cycling Functions of Hydrothermarchaeota in Hydrothermal Sediment.</title>
        <authorList>
            <person name="Zhou Z."/>
            <person name="Liu Y."/>
            <person name="Xu W."/>
            <person name="Pan J."/>
            <person name="Luo Z.H."/>
            <person name="Li M."/>
        </authorList>
    </citation>
    <scope>NUCLEOTIDE SEQUENCE [LARGE SCALE GENOMIC DNA]</scope>
    <source>
        <strain evidence="5">SpSt-23</strain>
    </source>
</reference>
<dbReference type="PIRSF" id="PIRSF004884">
    <property type="entry name" value="Sugar_kin_arch"/>
    <property type="match status" value="1"/>
</dbReference>
<dbReference type="AlphaFoldDB" id="A0A7C2FGB9"/>
<comment type="function">
    <text evidence="2">Catalyzes the condensation of 4-aminobenzoate (pABA) with 5-phospho-alpha-D-ribose 1-diphosphate (PRPP) to produce beta-ribofuranosylaminobenzene 5'-phosphate (beta-RFA-P).</text>
</comment>
<keyword evidence="2" id="KW-0328">Glycosyltransferase</keyword>
<comment type="catalytic activity">
    <reaction evidence="2">
        <text>5-phospho-alpha-D-ribose 1-diphosphate + 4-hydroxybenzoate + H(+) = 4-(beta-D-ribofuranosyl)phenol 5'-phosphate + CO2 + diphosphate</text>
        <dbReference type="Rhea" id="RHEA:48556"/>
        <dbReference type="ChEBI" id="CHEBI:15378"/>
        <dbReference type="ChEBI" id="CHEBI:16526"/>
        <dbReference type="ChEBI" id="CHEBI:17879"/>
        <dbReference type="ChEBI" id="CHEBI:33019"/>
        <dbReference type="ChEBI" id="CHEBI:58017"/>
        <dbReference type="ChEBI" id="CHEBI:82767"/>
        <dbReference type="EC" id="2.4.2.54"/>
    </reaction>
</comment>
<dbReference type="Pfam" id="PF00288">
    <property type="entry name" value="GHMP_kinases_N"/>
    <property type="match status" value="1"/>
</dbReference>
<evidence type="ECO:0000259" key="3">
    <source>
        <dbReference type="Pfam" id="PF00288"/>
    </source>
</evidence>
<sequence>MVEEIIISSPARLHFGIINPFRKDLRLYLGAGLAVNRPRVEIVVRKNRELSFRGPRSEEVWMKLRPLIEKYGLRKGEVEIRKTIPKHVGLGSTTQLLLSVAKGLLTVNNIFFDIEEVSSILGIGRVSGVGKYAFQYGGFIVDSGVKGKDSTKLYLRLRFPESWRFIVVIPEGRGLSEEEENRVFAADEDIPESLIHEASYHLFVEIIPSLIEEDIEGFSTGLEKLQLIVGKMFSRYQGGVFSKNSQIIVDVLKKLGVKGVGQSSWGPAVYGVIPPGENAEEVKTRVSRIVNGDVLIVDPDNQGAIMVG</sequence>
<gene>
    <name evidence="5" type="ORF">ENP55_00835</name>
</gene>
<comment type="subunit">
    <text evidence="2">Homodimer.</text>
</comment>
<feature type="domain" description="GHMP kinase N-terminal" evidence="3">
    <location>
        <begin position="67"/>
        <end position="120"/>
    </location>
</feature>
<evidence type="ECO:0000259" key="4">
    <source>
        <dbReference type="Pfam" id="PF08544"/>
    </source>
</evidence>
<dbReference type="Pfam" id="PF08544">
    <property type="entry name" value="GHMP_kinases_C"/>
    <property type="match status" value="1"/>
</dbReference>
<dbReference type="InterPro" id="IPR006204">
    <property type="entry name" value="GHMP_kinase_N_dom"/>
</dbReference>
<dbReference type="GO" id="GO:0005524">
    <property type="term" value="F:ATP binding"/>
    <property type="evidence" value="ECO:0007669"/>
    <property type="project" value="UniProtKB-UniRule"/>
</dbReference>
<feature type="domain" description="GHMP kinase C-terminal" evidence="4">
    <location>
        <begin position="207"/>
        <end position="288"/>
    </location>
</feature>
<dbReference type="InterPro" id="IPR004422">
    <property type="entry name" value="RFAP_synthase"/>
</dbReference>
<keyword evidence="5" id="KW-0418">Kinase</keyword>
<dbReference type="EMBL" id="DSJT01000003">
    <property type="protein sequence ID" value="HEF86860.1"/>
    <property type="molecule type" value="Genomic_DNA"/>
</dbReference>
<evidence type="ECO:0000256" key="1">
    <source>
        <dbReference type="ARBA" id="ARBA00022679"/>
    </source>
</evidence>
<keyword evidence="1 2" id="KW-0808">Transferase</keyword>
<evidence type="ECO:0000256" key="2">
    <source>
        <dbReference type="PIRNR" id="PIRNR004884"/>
    </source>
</evidence>
<dbReference type="UniPathway" id="UPA00065"/>
<dbReference type="PANTHER" id="PTHR20861:SF6">
    <property type="entry name" value="BETA-RIBOFURANOSYLPHENOL 5'-PHOSPHATE SYNTHASE"/>
    <property type="match status" value="1"/>
</dbReference>
<comment type="caution">
    <text evidence="5">The sequence shown here is derived from an EMBL/GenBank/DDBJ whole genome shotgun (WGS) entry which is preliminary data.</text>
</comment>
<comment type="pathway">
    <text evidence="2">Cofactor biosynthesis; 5,6,7,8-tetrahydromethanopterin biosynthesis.</text>
</comment>
<dbReference type="InterPro" id="IPR020568">
    <property type="entry name" value="Ribosomal_Su5_D2-typ_SF"/>
</dbReference>
<dbReference type="GO" id="GO:0016301">
    <property type="term" value="F:kinase activity"/>
    <property type="evidence" value="ECO:0007669"/>
    <property type="project" value="UniProtKB-KW"/>
</dbReference>
<dbReference type="InterPro" id="IPR013750">
    <property type="entry name" value="GHMP_kinase_C_dom"/>
</dbReference>
<accession>A0A7C2FGB9</accession>
<dbReference type="SUPFAM" id="SSF54211">
    <property type="entry name" value="Ribosomal protein S5 domain 2-like"/>
    <property type="match status" value="1"/>
</dbReference>
<dbReference type="NCBIfam" id="TIGR00144">
    <property type="entry name" value="beta_RFAP_syn"/>
    <property type="match status" value="1"/>
</dbReference>
<name>A0A7C2FGB9_9CREN</name>
<dbReference type="EC" id="2.4.2.54" evidence="2"/>
<evidence type="ECO:0000313" key="5">
    <source>
        <dbReference type="EMBL" id="HEF86860.1"/>
    </source>
</evidence>